<gene>
    <name evidence="5" type="ORF">H6P81_006563</name>
</gene>
<evidence type="ECO:0000313" key="5">
    <source>
        <dbReference type="EMBL" id="KAG9453659.1"/>
    </source>
</evidence>
<dbReference type="PROSITE" id="PS51747">
    <property type="entry name" value="CYT_DCMP_DEAMINASES_2"/>
    <property type="match status" value="1"/>
</dbReference>
<evidence type="ECO:0000256" key="3">
    <source>
        <dbReference type="ARBA" id="ARBA00022833"/>
    </source>
</evidence>
<dbReference type="GO" id="GO:0008270">
    <property type="term" value="F:zinc ion binding"/>
    <property type="evidence" value="ECO:0007669"/>
    <property type="project" value="InterPro"/>
</dbReference>
<dbReference type="PANTHER" id="PTHR11079:SF149">
    <property type="entry name" value="TRNA-SPECIFIC ADENOSINE DEAMINASE 2"/>
    <property type="match status" value="1"/>
</dbReference>
<dbReference type="GO" id="GO:0002100">
    <property type="term" value="P:tRNA wobble adenosine to inosine editing"/>
    <property type="evidence" value="ECO:0007669"/>
    <property type="project" value="TreeGrafter"/>
</dbReference>
<keyword evidence="3" id="KW-0862">Zinc</keyword>
<evidence type="ECO:0000313" key="6">
    <source>
        <dbReference type="Proteomes" id="UP000825729"/>
    </source>
</evidence>
<evidence type="ECO:0000256" key="1">
    <source>
        <dbReference type="ARBA" id="ARBA00022723"/>
    </source>
</evidence>
<dbReference type="PANTHER" id="PTHR11079">
    <property type="entry name" value="CYTOSINE DEAMINASE FAMILY MEMBER"/>
    <property type="match status" value="1"/>
</dbReference>
<dbReference type="AlphaFoldDB" id="A0AAV7EYK9"/>
<keyword evidence="2" id="KW-0378">Hydrolase</keyword>
<dbReference type="InterPro" id="IPR016193">
    <property type="entry name" value="Cytidine_deaminase-like"/>
</dbReference>
<accession>A0AAV7EYK9</accession>
<dbReference type="Proteomes" id="UP000825729">
    <property type="component" value="Unassembled WGS sequence"/>
</dbReference>
<sequence length="167" mass="18019">MASSFDLEALITLLSFGRSMSIAVDSGSAPFPYTSCFVECRFRVGIPLGPAKPQHLAICLMILEVLISLICVIVEDGKVLSSGSNRTTETRNASRHAELEAIDVLLQQWQSMGFSPLEVAEKFSKCDLYVTCEPCIMCASALSILPKVVSLTVVKVVDKRGSCALEG</sequence>
<reference evidence="5 6" key="1">
    <citation type="submission" date="2021-07" db="EMBL/GenBank/DDBJ databases">
        <title>The Aristolochia fimbriata genome: insights into angiosperm evolution, floral development and chemical biosynthesis.</title>
        <authorList>
            <person name="Jiao Y."/>
        </authorList>
    </citation>
    <scope>NUCLEOTIDE SEQUENCE [LARGE SCALE GENOMIC DNA]</scope>
    <source>
        <strain evidence="5">IBCAS-2021</strain>
        <tissue evidence="5">Leaf</tissue>
    </source>
</reference>
<keyword evidence="1" id="KW-0479">Metal-binding</keyword>
<dbReference type="EMBL" id="JAINDJ010000003">
    <property type="protein sequence ID" value="KAG9453659.1"/>
    <property type="molecule type" value="Genomic_DNA"/>
</dbReference>
<evidence type="ECO:0000259" key="4">
    <source>
        <dbReference type="PROSITE" id="PS51747"/>
    </source>
</evidence>
<dbReference type="Gene3D" id="3.40.140.10">
    <property type="entry name" value="Cytidine Deaminase, domain 2"/>
    <property type="match status" value="1"/>
</dbReference>
<keyword evidence="6" id="KW-1185">Reference proteome</keyword>
<dbReference type="CDD" id="cd01285">
    <property type="entry name" value="nucleoside_deaminase"/>
    <property type="match status" value="1"/>
</dbReference>
<organism evidence="5 6">
    <name type="scientific">Aristolochia fimbriata</name>
    <name type="common">White veined hardy Dutchman's pipe vine</name>
    <dbReference type="NCBI Taxonomy" id="158543"/>
    <lineage>
        <taxon>Eukaryota</taxon>
        <taxon>Viridiplantae</taxon>
        <taxon>Streptophyta</taxon>
        <taxon>Embryophyta</taxon>
        <taxon>Tracheophyta</taxon>
        <taxon>Spermatophyta</taxon>
        <taxon>Magnoliopsida</taxon>
        <taxon>Magnoliidae</taxon>
        <taxon>Piperales</taxon>
        <taxon>Aristolochiaceae</taxon>
        <taxon>Aristolochia</taxon>
    </lineage>
</organism>
<evidence type="ECO:0000256" key="2">
    <source>
        <dbReference type="ARBA" id="ARBA00022801"/>
    </source>
</evidence>
<dbReference type="Pfam" id="PF00383">
    <property type="entry name" value="dCMP_cyt_deam_1"/>
    <property type="match status" value="1"/>
</dbReference>
<protein>
    <recommendedName>
        <fullName evidence="4">CMP/dCMP-type deaminase domain-containing protein</fullName>
    </recommendedName>
</protein>
<dbReference type="InterPro" id="IPR002125">
    <property type="entry name" value="CMP_dCMP_dom"/>
</dbReference>
<proteinExistence type="predicted"/>
<feature type="domain" description="CMP/dCMP-type deaminase" evidence="4">
    <location>
        <begin position="53"/>
        <end position="167"/>
    </location>
</feature>
<dbReference type="PROSITE" id="PS00903">
    <property type="entry name" value="CYT_DCMP_DEAMINASES_1"/>
    <property type="match status" value="1"/>
</dbReference>
<dbReference type="SUPFAM" id="SSF53927">
    <property type="entry name" value="Cytidine deaminase-like"/>
    <property type="match status" value="1"/>
</dbReference>
<name>A0AAV7EYK9_ARIFI</name>
<dbReference type="InterPro" id="IPR016192">
    <property type="entry name" value="APOBEC/CMP_deaminase_Zn-bd"/>
</dbReference>
<comment type="caution">
    <text evidence="5">The sequence shown here is derived from an EMBL/GenBank/DDBJ whole genome shotgun (WGS) entry which is preliminary data.</text>
</comment>
<dbReference type="GO" id="GO:0052717">
    <property type="term" value="F:tRNA-specific adenosine-34 deaminase activity"/>
    <property type="evidence" value="ECO:0007669"/>
    <property type="project" value="TreeGrafter"/>
</dbReference>